<dbReference type="GO" id="GO:0006355">
    <property type="term" value="P:regulation of DNA-templated transcription"/>
    <property type="evidence" value="ECO:0007669"/>
    <property type="project" value="InterPro"/>
</dbReference>
<evidence type="ECO:0000313" key="4">
    <source>
        <dbReference type="Proteomes" id="UP001139293"/>
    </source>
</evidence>
<gene>
    <name evidence="3" type="ORF">L2740_13490</name>
</gene>
<dbReference type="Proteomes" id="UP001139293">
    <property type="component" value="Unassembled WGS sequence"/>
</dbReference>
<dbReference type="InterPro" id="IPR010985">
    <property type="entry name" value="Ribbon_hlx_hlx"/>
</dbReference>
<dbReference type="Gene3D" id="1.20.5.780">
    <property type="entry name" value="Single helix bin"/>
    <property type="match status" value="1"/>
</dbReference>
<keyword evidence="4" id="KW-1185">Reference proteome</keyword>
<comment type="similarity">
    <text evidence="2">Belongs to the TacA antitoxin family.</text>
</comment>
<sequence length="57" mass="6443">MATARLDLRLDEEIKAKAKKASALLGMKCLTEYIVRLTNEDATRVIEEHESIVPKQT</sequence>
<comment type="caution">
    <text evidence="3">The sequence shown here is derived from an EMBL/GenBank/DDBJ whole genome shotgun (WGS) entry which is preliminary data.</text>
</comment>
<dbReference type="EMBL" id="JAKILB010000008">
    <property type="protein sequence ID" value="MCL1139556.1"/>
    <property type="molecule type" value="Genomic_DNA"/>
</dbReference>
<organism evidence="3 4">
    <name type="scientific">Shewanella pneumatophori</name>
    <dbReference type="NCBI Taxonomy" id="314092"/>
    <lineage>
        <taxon>Bacteria</taxon>
        <taxon>Pseudomonadati</taxon>
        <taxon>Pseudomonadota</taxon>
        <taxon>Gammaproteobacteria</taxon>
        <taxon>Alteromonadales</taxon>
        <taxon>Shewanellaceae</taxon>
        <taxon>Shewanella</taxon>
    </lineage>
</organism>
<reference evidence="3" key="1">
    <citation type="submission" date="2022-01" db="EMBL/GenBank/DDBJ databases">
        <title>Whole genome-based taxonomy of the Shewanellaceae.</title>
        <authorList>
            <person name="Martin-Rodriguez A.J."/>
        </authorList>
    </citation>
    <scope>NUCLEOTIDE SEQUENCE</scope>
    <source>
        <strain evidence="3">KCTC 23973</strain>
    </source>
</reference>
<accession>A0A9X1ZDH0</accession>
<proteinExistence type="inferred from homology"/>
<name>A0A9X1ZDH0_9GAMM</name>
<evidence type="ECO:0000313" key="3">
    <source>
        <dbReference type="EMBL" id="MCL1139556.1"/>
    </source>
</evidence>
<keyword evidence="1" id="KW-1277">Toxin-antitoxin system</keyword>
<dbReference type="InterPro" id="IPR014795">
    <property type="entry name" value="TacA_1-like"/>
</dbReference>
<protein>
    <submittedName>
        <fullName evidence="3">DUF1778 domain-containing protein</fullName>
    </submittedName>
</protein>
<dbReference type="Pfam" id="PF08681">
    <property type="entry name" value="TacA1"/>
    <property type="match status" value="1"/>
</dbReference>
<evidence type="ECO:0000256" key="2">
    <source>
        <dbReference type="ARBA" id="ARBA00049988"/>
    </source>
</evidence>
<evidence type="ECO:0000256" key="1">
    <source>
        <dbReference type="ARBA" id="ARBA00022649"/>
    </source>
</evidence>
<dbReference type="SUPFAM" id="SSF47598">
    <property type="entry name" value="Ribbon-helix-helix"/>
    <property type="match status" value="1"/>
</dbReference>
<dbReference type="AlphaFoldDB" id="A0A9X1ZDH0"/>